<sequence>MLYKTYSGYECITLGSDNKMVISSTISDAFLIRSIRQDCKLSGLSSIIYDIKPFELNLVIKWVEVKHCRHKTNQEESLFLDKQDKKIDSKPEPRGNHQTQGKDLQHSDSNSYAMEDEVLTSGSGALDKIYLDSGAGRSVFKNLSSLTNIVQVKRSINTYAEPVKITHQGALVFCGIHISPV</sequence>
<dbReference type="Proteomes" id="UP000765509">
    <property type="component" value="Unassembled WGS sequence"/>
</dbReference>
<dbReference type="OrthoDB" id="8053277at2759"/>
<feature type="compositionally biased region" description="Polar residues" evidence="1">
    <location>
        <begin position="96"/>
        <end position="107"/>
    </location>
</feature>
<dbReference type="EMBL" id="AVOT02029670">
    <property type="protein sequence ID" value="MBW0522591.1"/>
    <property type="molecule type" value="Genomic_DNA"/>
</dbReference>
<feature type="region of interest" description="Disordered" evidence="1">
    <location>
        <begin position="80"/>
        <end position="107"/>
    </location>
</feature>
<comment type="caution">
    <text evidence="2">The sequence shown here is derived from an EMBL/GenBank/DDBJ whole genome shotgun (WGS) entry which is preliminary data.</text>
</comment>
<gene>
    <name evidence="2" type="ORF">O181_062306</name>
</gene>
<name>A0A9Q3EPH9_9BASI</name>
<evidence type="ECO:0000256" key="1">
    <source>
        <dbReference type="SAM" id="MobiDB-lite"/>
    </source>
</evidence>
<organism evidence="2 3">
    <name type="scientific">Austropuccinia psidii MF-1</name>
    <dbReference type="NCBI Taxonomy" id="1389203"/>
    <lineage>
        <taxon>Eukaryota</taxon>
        <taxon>Fungi</taxon>
        <taxon>Dikarya</taxon>
        <taxon>Basidiomycota</taxon>
        <taxon>Pucciniomycotina</taxon>
        <taxon>Pucciniomycetes</taxon>
        <taxon>Pucciniales</taxon>
        <taxon>Sphaerophragmiaceae</taxon>
        <taxon>Austropuccinia</taxon>
    </lineage>
</organism>
<reference evidence="2" key="1">
    <citation type="submission" date="2021-03" db="EMBL/GenBank/DDBJ databases">
        <title>Draft genome sequence of rust myrtle Austropuccinia psidii MF-1, a brazilian biotype.</title>
        <authorList>
            <person name="Quecine M.C."/>
            <person name="Pachon D.M.R."/>
            <person name="Bonatelli M.L."/>
            <person name="Correr F.H."/>
            <person name="Franceschini L.M."/>
            <person name="Leite T.F."/>
            <person name="Margarido G.R.A."/>
            <person name="Almeida C.A."/>
            <person name="Ferrarezi J.A."/>
            <person name="Labate C.A."/>
        </authorList>
    </citation>
    <scope>NUCLEOTIDE SEQUENCE</scope>
    <source>
        <strain evidence="2">MF-1</strain>
    </source>
</reference>
<feature type="compositionally biased region" description="Basic and acidic residues" evidence="1">
    <location>
        <begin position="80"/>
        <end position="95"/>
    </location>
</feature>
<proteinExistence type="predicted"/>
<protein>
    <submittedName>
        <fullName evidence="2">Uncharacterized protein</fullName>
    </submittedName>
</protein>
<dbReference type="AlphaFoldDB" id="A0A9Q3EPH9"/>
<evidence type="ECO:0000313" key="2">
    <source>
        <dbReference type="EMBL" id="MBW0522591.1"/>
    </source>
</evidence>
<accession>A0A9Q3EPH9</accession>
<evidence type="ECO:0000313" key="3">
    <source>
        <dbReference type="Proteomes" id="UP000765509"/>
    </source>
</evidence>
<keyword evidence="3" id="KW-1185">Reference proteome</keyword>